<evidence type="ECO:0000256" key="6">
    <source>
        <dbReference type="ARBA" id="ARBA00022882"/>
    </source>
</evidence>
<feature type="domain" description="Ion transport" evidence="14">
    <location>
        <begin position="85"/>
        <end position="319"/>
    </location>
</feature>
<keyword evidence="4 13" id="KW-0812">Transmembrane</keyword>
<dbReference type="InterPro" id="IPR028325">
    <property type="entry name" value="VG_K_chnl"/>
</dbReference>
<evidence type="ECO:0000256" key="2">
    <source>
        <dbReference type="ARBA" id="ARBA00022448"/>
    </source>
</evidence>
<protein>
    <recommendedName>
        <fullName evidence="14">Ion transport domain-containing protein</fullName>
    </recommendedName>
</protein>
<dbReference type="EMBL" id="VJMH01005250">
    <property type="protein sequence ID" value="KAF0698278.1"/>
    <property type="molecule type" value="Genomic_DNA"/>
</dbReference>
<keyword evidence="6" id="KW-0851">Voltage-gated channel</keyword>
<dbReference type="InterPro" id="IPR027359">
    <property type="entry name" value="Volt_channel_dom_sf"/>
</dbReference>
<feature type="transmembrane region" description="Helical" evidence="13">
    <location>
        <begin position="86"/>
        <end position="104"/>
    </location>
</feature>
<proteinExistence type="predicted"/>
<accession>A0A6A4YM22</accession>
<dbReference type="Pfam" id="PF00520">
    <property type="entry name" value="Ion_trans"/>
    <property type="match status" value="2"/>
</dbReference>
<keyword evidence="3" id="KW-0633">Potassium transport</keyword>
<evidence type="ECO:0000256" key="10">
    <source>
        <dbReference type="ARBA" id="ARBA00023136"/>
    </source>
</evidence>
<keyword evidence="9" id="KW-0406">Ion transport</keyword>
<dbReference type="AlphaFoldDB" id="A0A6A4YM22"/>
<reference evidence="15" key="1">
    <citation type="submission" date="2019-06" db="EMBL/GenBank/DDBJ databases">
        <title>Genomics analysis of Aphanomyces spp. identifies a new class of oomycete effector associated with host adaptation.</title>
        <authorList>
            <person name="Gaulin E."/>
        </authorList>
    </citation>
    <scope>NUCLEOTIDE SEQUENCE</scope>
    <source>
        <strain evidence="15">CBS 578.67</strain>
    </source>
</reference>
<feature type="domain" description="Ion transport" evidence="14">
    <location>
        <begin position="641"/>
        <end position="734"/>
    </location>
</feature>
<keyword evidence="2" id="KW-0813">Transport</keyword>
<evidence type="ECO:0000256" key="4">
    <source>
        <dbReference type="ARBA" id="ARBA00022692"/>
    </source>
</evidence>
<evidence type="ECO:0000256" key="1">
    <source>
        <dbReference type="ARBA" id="ARBA00004141"/>
    </source>
</evidence>
<feature type="transmembrane region" description="Helical" evidence="13">
    <location>
        <begin position="232"/>
        <end position="253"/>
    </location>
</feature>
<dbReference type="Gene3D" id="1.10.287.70">
    <property type="match status" value="1"/>
</dbReference>
<dbReference type="PANTHER" id="PTHR11537">
    <property type="entry name" value="VOLTAGE-GATED POTASSIUM CHANNEL"/>
    <property type="match status" value="1"/>
</dbReference>
<evidence type="ECO:0000256" key="11">
    <source>
        <dbReference type="ARBA" id="ARBA00023303"/>
    </source>
</evidence>
<feature type="region of interest" description="Disordered" evidence="12">
    <location>
        <begin position="1"/>
        <end position="63"/>
    </location>
</feature>
<evidence type="ECO:0000256" key="12">
    <source>
        <dbReference type="SAM" id="MobiDB-lite"/>
    </source>
</evidence>
<dbReference type="PRINTS" id="PR00169">
    <property type="entry name" value="KCHANNEL"/>
</dbReference>
<name>A0A6A4YM22_9STRA</name>
<dbReference type="GO" id="GO:0005249">
    <property type="term" value="F:voltage-gated potassium channel activity"/>
    <property type="evidence" value="ECO:0007669"/>
    <property type="project" value="InterPro"/>
</dbReference>
<dbReference type="GO" id="GO:0001508">
    <property type="term" value="P:action potential"/>
    <property type="evidence" value="ECO:0007669"/>
    <property type="project" value="TreeGrafter"/>
</dbReference>
<comment type="subcellular location">
    <subcellularLocation>
        <location evidence="1">Membrane</location>
        <topology evidence="1">Multi-pass membrane protein</topology>
    </subcellularLocation>
</comment>
<dbReference type="SUPFAM" id="SSF81324">
    <property type="entry name" value="Voltage-gated potassium channels"/>
    <property type="match status" value="2"/>
</dbReference>
<evidence type="ECO:0000256" key="13">
    <source>
        <dbReference type="SAM" id="Phobius"/>
    </source>
</evidence>
<feature type="transmembrane region" description="Helical" evidence="13">
    <location>
        <begin position="649"/>
        <end position="669"/>
    </location>
</feature>
<feature type="transmembrane region" description="Helical" evidence="13">
    <location>
        <begin position="156"/>
        <end position="176"/>
    </location>
</feature>
<dbReference type="InterPro" id="IPR005821">
    <property type="entry name" value="Ion_trans_dom"/>
</dbReference>
<evidence type="ECO:0000256" key="9">
    <source>
        <dbReference type="ARBA" id="ARBA00023065"/>
    </source>
</evidence>
<keyword evidence="7" id="KW-0630">Potassium</keyword>
<evidence type="ECO:0000313" key="15">
    <source>
        <dbReference type="EMBL" id="KAF0698278.1"/>
    </source>
</evidence>
<keyword evidence="10 13" id="KW-0472">Membrane</keyword>
<feature type="transmembrane region" description="Helical" evidence="13">
    <location>
        <begin position="676"/>
        <end position="695"/>
    </location>
</feature>
<dbReference type="GO" id="GO:0008076">
    <property type="term" value="C:voltage-gated potassium channel complex"/>
    <property type="evidence" value="ECO:0007669"/>
    <property type="project" value="InterPro"/>
</dbReference>
<evidence type="ECO:0000259" key="14">
    <source>
        <dbReference type="Pfam" id="PF00520"/>
    </source>
</evidence>
<dbReference type="PANTHER" id="PTHR11537:SF254">
    <property type="entry name" value="POTASSIUM VOLTAGE-GATED CHANNEL PROTEIN SHAB"/>
    <property type="match status" value="1"/>
</dbReference>
<feature type="transmembrane region" description="Helical" evidence="13">
    <location>
        <begin position="707"/>
        <end position="725"/>
    </location>
</feature>
<feature type="transmembrane region" description="Helical" evidence="13">
    <location>
        <begin position="293"/>
        <end position="317"/>
    </location>
</feature>
<evidence type="ECO:0000256" key="7">
    <source>
        <dbReference type="ARBA" id="ARBA00022958"/>
    </source>
</evidence>
<dbReference type="Gene3D" id="1.20.120.350">
    <property type="entry name" value="Voltage-gated potassium channels. Chain C"/>
    <property type="match status" value="2"/>
</dbReference>
<evidence type="ECO:0000256" key="8">
    <source>
        <dbReference type="ARBA" id="ARBA00022989"/>
    </source>
</evidence>
<feature type="compositionally biased region" description="Polar residues" evidence="12">
    <location>
        <begin position="451"/>
        <end position="463"/>
    </location>
</feature>
<organism evidence="15">
    <name type="scientific">Aphanomyces stellatus</name>
    <dbReference type="NCBI Taxonomy" id="120398"/>
    <lineage>
        <taxon>Eukaryota</taxon>
        <taxon>Sar</taxon>
        <taxon>Stramenopiles</taxon>
        <taxon>Oomycota</taxon>
        <taxon>Saprolegniomycetes</taxon>
        <taxon>Saprolegniales</taxon>
        <taxon>Verrucalvaceae</taxon>
        <taxon>Aphanomyces</taxon>
    </lineage>
</organism>
<evidence type="ECO:0000256" key="5">
    <source>
        <dbReference type="ARBA" id="ARBA00022826"/>
    </source>
</evidence>
<comment type="caution">
    <text evidence="15">The sequence shown here is derived from an EMBL/GenBank/DDBJ whole genome shotgun (WGS) entry which is preliminary data.</text>
</comment>
<feature type="transmembrane region" description="Helical" evidence="13">
    <location>
        <begin position="515"/>
        <end position="533"/>
    </location>
</feature>
<keyword evidence="5" id="KW-0631">Potassium channel</keyword>
<dbReference type="OrthoDB" id="433309at2759"/>
<feature type="non-terminal residue" evidence="15">
    <location>
        <position position="735"/>
    </location>
</feature>
<keyword evidence="8 13" id="KW-1133">Transmembrane helix</keyword>
<keyword evidence="11" id="KW-0407">Ion channel</keyword>
<feature type="compositionally biased region" description="Low complexity" evidence="12">
    <location>
        <begin position="27"/>
        <end position="39"/>
    </location>
</feature>
<feature type="transmembrane region" description="Helical" evidence="13">
    <location>
        <begin position="131"/>
        <end position="149"/>
    </location>
</feature>
<evidence type="ECO:0000256" key="3">
    <source>
        <dbReference type="ARBA" id="ARBA00022538"/>
    </source>
</evidence>
<feature type="region of interest" description="Disordered" evidence="12">
    <location>
        <begin position="443"/>
        <end position="463"/>
    </location>
</feature>
<sequence>MSTQHGDIAATVAGDDGMKRGSNMSIPEDAPVEAAAAPEHLQAGTKEGDATETTTVQRRSSRVDSVRTRVRHTLVDDPEATLVGRVYHYFFLVIIVLNVMSLMLETLDGPNHGSSDPAYPMLPYAKSYEKADIFFTGIFTLDLIMKWVLAKSQRAFWTSAITIIDLLAVLPIYILFVGNGGVRLSDSELQSTRDSYIKLLRLFRIIRVVAMLKHKPSMQILFITARKSVAPLMITLFFLITFVMLFGTIFYYAQPCYNIDTCMFTDIFNAGYYVMVTVATVGYGDQVVDLNNFIALAVACIVMIFGALYLAMPLAIIGIRYEMTWTTFEKENKLKIRAASNRSRRSAQESVPALQLASQSLAPMSNRVNGQYTALCDVTAQLSLQCARYVELIQPEQLVTGPIDESRNQSASQLIDTILRVLKAHKTLSKSIKTLVPRELLKPNATAKQPKLSNTSPSRHSTFKQSIISRAKRALSGADHADDPPHLGKDGKTLSLRRRLFLLLERPHSSRQANYVNKFLLVTVIMSVLLFYAETTPELQAYGMQSVLCHRAIKSYCTQSGRSVSSDPGCYVHTSANVASTAQLDFHCPATALADAVTNVSPCFGVGWNYGSNTSTFACATSFSDNDKICNLRQCQKGHVPMSDMTTRWLPIELYFAVIFTAEWLLRLYASRNRSAFFRTFGTWIDIVAITPFYAEIVTCLVTGLPPIFAIVPTFPTFLSVLPTTKTLRVLKLSR</sequence>
<gene>
    <name evidence="15" type="ORF">As57867_011029</name>
</gene>